<dbReference type="Pfam" id="PF00393">
    <property type="entry name" value="6PGD"/>
    <property type="match status" value="1"/>
</dbReference>
<dbReference type="PRINTS" id="PR00076">
    <property type="entry name" value="6PGDHDRGNASE"/>
</dbReference>
<keyword evidence="5" id="KW-0311">Gluconate utilization</keyword>
<dbReference type="EMBL" id="JAKOGI010000990">
    <property type="protein sequence ID" value="KAJ8428597.1"/>
    <property type="molecule type" value="Genomic_DNA"/>
</dbReference>
<evidence type="ECO:0000259" key="7">
    <source>
        <dbReference type="SMART" id="SM01350"/>
    </source>
</evidence>
<proteinExistence type="inferred from homology"/>
<dbReference type="Proteomes" id="UP001153076">
    <property type="component" value="Unassembled WGS sequence"/>
</dbReference>
<organism evidence="8 9">
    <name type="scientific">Carnegiea gigantea</name>
    <dbReference type="NCBI Taxonomy" id="171969"/>
    <lineage>
        <taxon>Eukaryota</taxon>
        <taxon>Viridiplantae</taxon>
        <taxon>Streptophyta</taxon>
        <taxon>Embryophyta</taxon>
        <taxon>Tracheophyta</taxon>
        <taxon>Spermatophyta</taxon>
        <taxon>Magnoliopsida</taxon>
        <taxon>eudicotyledons</taxon>
        <taxon>Gunneridae</taxon>
        <taxon>Pentapetalae</taxon>
        <taxon>Caryophyllales</taxon>
        <taxon>Cactineae</taxon>
        <taxon>Cactaceae</taxon>
        <taxon>Cactoideae</taxon>
        <taxon>Echinocereeae</taxon>
        <taxon>Carnegiea</taxon>
    </lineage>
</organism>
<comment type="pathway">
    <text evidence="1">Carbohydrate degradation; pentose phosphate pathway; D-ribulose 5-phosphate from D-glucose 6-phosphate (oxidative stage): step 3/3.</text>
</comment>
<evidence type="ECO:0000313" key="8">
    <source>
        <dbReference type="EMBL" id="KAJ8428597.1"/>
    </source>
</evidence>
<sequence length="159" mass="17657">MGVSGVKMVLVMDHRSCLVGGGLGNFIKMVHHGIEYGDMQLIAEAYDVLKNAGGLLNEELSRIFYEWNKGELESFSIEITTDIFKVKDALRGGELVDKMLDKTGMKGTRKWTVQQAVELSIAAPTIAASWDCRYLSGLKEERQSAAKALEEARMKEEVN</sequence>
<name>A0A9Q1JPG8_9CARY</name>
<reference evidence="8" key="1">
    <citation type="submission" date="2022-04" db="EMBL/GenBank/DDBJ databases">
        <title>Carnegiea gigantea Genome sequencing and assembly v2.</title>
        <authorList>
            <person name="Copetti D."/>
            <person name="Sanderson M.J."/>
            <person name="Burquez A."/>
            <person name="Wojciechowski M.F."/>
        </authorList>
    </citation>
    <scope>NUCLEOTIDE SEQUENCE</scope>
    <source>
        <strain evidence="8">SGP5-SGP5p</strain>
        <tissue evidence="8">Aerial part</tissue>
    </source>
</reference>
<dbReference type="InterPro" id="IPR006114">
    <property type="entry name" value="6PGDH_C"/>
</dbReference>
<gene>
    <name evidence="8" type="ORF">Cgig2_025257</name>
</gene>
<dbReference type="InterPro" id="IPR008927">
    <property type="entry name" value="6-PGluconate_DH-like_C_sf"/>
</dbReference>
<evidence type="ECO:0000256" key="2">
    <source>
        <dbReference type="ARBA" id="ARBA00008419"/>
    </source>
</evidence>
<dbReference type="PANTHER" id="PTHR11811">
    <property type="entry name" value="6-PHOSPHOGLUCONATE DEHYDROGENASE"/>
    <property type="match status" value="1"/>
</dbReference>
<evidence type="ECO:0000256" key="1">
    <source>
        <dbReference type="ARBA" id="ARBA00004874"/>
    </source>
</evidence>
<dbReference type="OrthoDB" id="1741079at2759"/>
<comment type="similarity">
    <text evidence="2">Belongs to the 6-phosphogluconate dehydrogenase family.</text>
</comment>
<dbReference type="GO" id="GO:0019521">
    <property type="term" value="P:D-gluconate metabolic process"/>
    <property type="evidence" value="ECO:0007669"/>
    <property type="project" value="UniProtKB-KW"/>
</dbReference>
<dbReference type="SMART" id="SM01350">
    <property type="entry name" value="6PGD"/>
    <property type="match status" value="1"/>
</dbReference>
<dbReference type="GO" id="GO:0004616">
    <property type="term" value="F:phosphogluconate dehydrogenase (decarboxylating) activity"/>
    <property type="evidence" value="ECO:0007669"/>
    <property type="project" value="UniProtKB-EC"/>
</dbReference>
<evidence type="ECO:0000256" key="3">
    <source>
        <dbReference type="ARBA" id="ARBA00013011"/>
    </source>
</evidence>
<dbReference type="AlphaFoldDB" id="A0A9Q1JPG8"/>
<dbReference type="EC" id="1.1.1.44" evidence="3"/>
<dbReference type="Gene3D" id="1.10.1040.10">
    <property type="entry name" value="N-(1-d-carboxylethyl)-l-norvaline Dehydrogenase, domain 2"/>
    <property type="match status" value="1"/>
</dbReference>
<keyword evidence="4" id="KW-0560">Oxidoreductase</keyword>
<comment type="caution">
    <text evidence="8">The sequence shown here is derived from an EMBL/GenBank/DDBJ whole genome shotgun (WGS) entry which is preliminary data.</text>
</comment>
<accession>A0A9Q1JPG8</accession>
<dbReference type="InterPro" id="IPR013328">
    <property type="entry name" value="6PGD_dom2"/>
</dbReference>
<protein>
    <recommendedName>
        <fullName evidence="3">phosphogluconate dehydrogenase (NADP(+)-dependent, decarboxylating)</fullName>
        <ecNumber evidence="3">1.1.1.44</ecNumber>
    </recommendedName>
</protein>
<dbReference type="GO" id="GO:0006098">
    <property type="term" value="P:pentose-phosphate shunt"/>
    <property type="evidence" value="ECO:0007669"/>
    <property type="project" value="UniProtKB-KW"/>
</dbReference>
<feature type="domain" description="6-phosphogluconate dehydrogenase C-terminal" evidence="7">
    <location>
        <begin position="24"/>
        <end position="159"/>
    </location>
</feature>
<evidence type="ECO:0000256" key="6">
    <source>
        <dbReference type="ARBA" id="ARBA00023126"/>
    </source>
</evidence>
<evidence type="ECO:0000256" key="4">
    <source>
        <dbReference type="ARBA" id="ARBA00023002"/>
    </source>
</evidence>
<evidence type="ECO:0000313" key="9">
    <source>
        <dbReference type="Proteomes" id="UP001153076"/>
    </source>
</evidence>
<evidence type="ECO:0000256" key="5">
    <source>
        <dbReference type="ARBA" id="ARBA00023064"/>
    </source>
</evidence>
<keyword evidence="6" id="KW-0570">Pentose shunt</keyword>
<keyword evidence="9" id="KW-1185">Reference proteome</keyword>
<dbReference type="SUPFAM" id="SSF48179">
    <property type="entry name" value="6-phosphogluconate dehydrogenase C-terminal domain-like"/>
    <property type="match status" value="1"/>
</dbReference>
<dbReference type="InterPro" id="IPR006183">
    <property type="entry name" value="Pgluconate_DH"/>
</dbReference>